<feature type="coiled-coil region" evidence="1">
    <location>
        <begin position="162"/>
        <end position="189"/>
    </location>
</feature>
<feature type="domain" description="HTH merR-type" evidence="2">
    <location>
        <begin position="5"/>
        <end position="73"/>
    </location>
</feature>
<keyword evidence="4" id="KW-1185">Reference proteome</keyword>
<comment type="caution">
    <text evidence="3">The sequence shown here is derived from an EMBL/GenBank/DDBJ whole genome shotgun (WGS) entry which is preliminary data.</text>
</comment>
<dbReference type="InterPro" id="IPR000551">
    <property type="entry name" value="MerR-type_HTH_dom"/>
</dbReference>
<evidence type="ECO:0000313" key="3">
    <source>
        <dbReference type="EMBL" id="NHN30150.1"/>
    </source>
</evidence>
<dbReference type="RefSeq" id="WP_166148876.1">
    <property type="nucleotide sequence ID" value="NZ_JAAOIW010000003.1"/>
</dbReference>
<dbReference type="Gene3D" id="1.10.1660.10">
    <property type="match status" value="1"/>
</dbReference>
<dbReference type="EMBL" id="JAAOIW010000003">
    <property type="protein sequence ID" value="NHN30150.1"/>
    <property type="molecule type" value="Genomic_DNA"/>
</dbReference>
<sequence>MKKTYKLIEIAHKLGKMRTTVTDWSNQYREFLPTIVTNGSLRYTEGAVEIFEIISKMRDANKSIKHIKDHLQEIRQKALIKISENEKPVSPNVHNLNIQLSKETMELRNVVQLLKQKLETNRQPKDVKDHLQDIVQKVTIASKDYGTLLSPIIDSSNIQLKYEGVSEEVAELRNVMQTLTETVSEIIEQDIKSELIAIAESLDTRYDGVSVKVIELGNMMQALTENVTEIIEQDIKSELTTTAELLNTRYDGMSEEVTKLRSVMQALTENVTEIIEQDIKSELTTTAELLNTRYDGMSEEVTKLR</sequence>
<evidence type="ECO:0000313" key="4">
    <source>
        <dbReference type="Proteomes" id="UP001165962"/>
    </source>
</evidence>
<protein>
    <submittedName>
        <fullName evidence="3">MerR family transcriptional regulator</fullName>
    </submittedName>
</protein>
<evidence type="ECO:0000256" key="1">
    <source>
        <dbReference type="SAM" id="Coils"/>
    </source>
</evidence>
<organism evidence="3 4">
    <name type="scientific">Paenibacillus agricola</name>
    <dbReference type="NCBI Taxonomy" id="2716264"/>
    <lineage>
        <taxon>Bacteria</taxon>
        <taxon>Bacillati</taxon>
        <taxon>Bacillota</taxon>
        <taxon>Bacilli</taxon>
        <taxon>Bacillales</taxon>
        <taxon>Paenibacillaceae</taxon>
        <taxon>Paenibacillus</taxon>
    </lineage>
</organism>
<reference evidence="3" key="1">
    <citation type="submission" date="2020-03" db="EMBL/GenBank/DDBJ databases">
        <title>Draft sequencing of Paenibacilllus sp. S3N08.</title>
        <authorList>
            <person name="Kim D.-U."/>
        </authorList>
    </citation>
    <scope>NUCLEOTIDE SEQUENCE</scope>
    <source>
        <strain evidence="3">S3N08</strain>
    </source>
</reference>
<dbReference type="Proteomes" id="UP001165962">
    <property type="component" value="Unassembled WGS sequence"/>
</dbReference>
<proteinExistence type="predicted"/>
<keyword evidence="1" id="KW-0175">Coiled coil</keyword>
<dbReference type="Pfam" id="PF13411">
    <property type="entry name" value="MerR_1"/>
    <property type="match status" value="1"/>
</dbReference>
<name>A0ABX0J8R1_9BACL</name>
<accession>A0ABX0J8R1</accession>
<feature type="non-terminal residue" evidence="3">
    <location>
        <position position="305"/>
    </location>
</feature>
<gene>
    <name evidence="3" type="ORF">G9U52_09915</name>
</gene>
<evidence type="ECO:0000259" key="2">
    <source>
        <dbReference type="Pfam" id="PF13411"/>
    </source>
</evidence>